<dbReference type="PROSITE" id="PS00041">
    <property type="entry name" value="HTH_ARAC_FAMILY_1"/>
    <property type="match status" value="1"/>
</dbReference>
<protein>
    <submittedName>
        <fullName evidence="6">Transcriptional regulator GlxA family with amidase domain</fullName>
    </submittedName>
</protein>
<dbReference type="SUPFAM" id="SSF52317">
    <property type="entry name" value="Class I glutamine amidotransferase-like"/>
    <property type="match status" value="1"/>
</dbReference>
<dbReference type="PANTHER" id="PTHR43130">
    <property type="entry name" value="ARAC-FAMILY TRANSCRIPTIONAL REGULATOR"/>
    <property type="match status" value="1"/>
</dbReference>
<evidence type="ECO:0000313" key="6">
    <source>
        <dbReference type="EMBL" id="MET3593100.1"/>
    </source>
</evidence>
<dbReference type="InterPro" id="IPR052158">
    <property type="entry name" value="INH-QAR"/>
</dbReference>
<comment type="caution">
    <text evidence="6">The sequence shown here is derived from an EMBL/GenBank/DDBJ whole genome shotgun (WGS) entry which is preliminary data.</text>
</comment>
<dbReference type="InterPro" id="IPR018060">
    <property type="entry name" value="HTH_AraC"/>
</dbReference>
<organism evidence="6 7">
    <name type="scientific">Mesorhizobium shonense</name>
    <dbReference type="NCBI Taxonomy" id="1209948"/>
    <lineage>
        <taxon>Bacteria</taxon>
        <taxon>Pseudomonadati</taxon>
        <taxon>Pseudomonadota</taxon>
        <taxon>Alphaproteobacteria</taxon>
        <taxon>Hyphomicrobiales</taxon>
        <taxon>Phyllobacteriaceae</taxon>
        <taxon>Mesorhizobium</taxon>
    </lineage>
</organism>
<dbReference type="Pfam" id="PF12833">
    <property type="entry name" value="HTH_18"/>
    <property type="match status" value="1"/>
</dbReference>
<dbReference type="SUPFAM" id="SSF46689">
    <property type="entry name" value="Homeodomain-like"/>
    <property type="match status" value="2"/>
</dbReference>
<evidence type="ECO:0000256" key="4">
    <source>
        <dbReference type="SAM" id="MobiDB-lite"/>
    </source>
</evidence>
<evidence type="ECO:0000256" key="2">
    <source>
        <dbReference type="ARBA" id="ARBA00023125"/>
    </source>
</evidence>
<evidence type="ECO:0000313" key="7">
    <source>
        <dbReference type="Proteomes" id="UP001549036"/>
    </source>
</evidence>
<proteinExistence type="predicted"/>
<evidence type="ECO:0000256" key="1">
    <source>
        <dbReference type="ARBA" id="ARBA00023015"/>
    </source>
</evidence>
<dbReference type="EMBL" id="JBEPLM010000003">
    <property type="protein sequence ID" value="MET3593100.1"/>
    <property type="molecule type" value="Genomic_DNA"/>
</dbReference>
<keyword evidence="2" id="KW-0238">DNA-binding</keyword>
<gene>
    <name evidence="6" type="ORF">ABID26_002488</name>
</gene>
<name>A0ABV2HR63_9HYPH</name>
<feature type="domain" description="HTH araC/xylS-type" evidence="5">
    <location>
        <begin position="235"/>
        <end position="333"/>
    </location>
</feature>
<evidence type="ECO:0000259" key="5">
    <source>
        <dbReference type="PROSITE" id="PS01124"/>
    </source>
</evidence>
<dbReference type="Pfam" id="PF01965">
    <property type="entry name" value="DJ-1_PfpI"/>
    <property type="match status" value="1"/>
</dbReference>
<dbReference type="RefSeq" id="WP_292303162.1">
    <property type="nucleotide sequence ID" value="NZ_JBEPLM010000003.1"/>
</dbReference>
<dbReference type="InterPro" id="IPR002818">
    <property type="entry name" value="DJ-1/PfpI"/>
</dbReference>
<dbReference type="PROSITE" id="PS01124">
    <property type="entry name" value="HTH_ARAC_FAMILY_2"/>
    <property type="match status" value="1"/>
</dbReference>
<dbReference type="Proteomes" id="UP001549036">
    <property type="component" value="Unassembled WGS sequence"/>
</dbReference>
<dbReference type="SMART" id="SM00342">
    <property type="entry name" value="HTH_ARAC"/>
    <property type="match status" value="1"/>
</dbReference>
<keyword evidence="1" id="KW-0805">Transcription regulation</keyword>
<reference evidence="6 7" key="1">
    <citation type="submission" date="2024-06" db="EMBL/GenBank/DDBJ databases">
        <title>Genomic Encyclopedia of Type Strains, Phase IV (KMG-IV): sequencing the most valuable type-strain genomes for metagenomic binning, comparative biology and taxonomic classification.</title>
        <authorList>
            <person name="Goeker M."/>
        </authorList>
    </citation>
    <scope>NUCLEOTIDE SEQUENCE [LARGE SCALE GENOMIC DNA]</scope>
    <source>
        <strain evidence="6 7">DSM 29846</strain>
    </source>
</reference>
<keyword evidence="3" id="KW-0804">Transcription</keyword>
<dbReference type="InterPro" id="IPR018062">
    <property type="entry name" value="HTH_AraC-typ_CS"/>
</dbReference>
<dbReference type="CDD" id="cd03136">
    <property type="entry name" value="GATase1_AraC_ArgR_like"/>
    <property type="match status" value="1"/>
</dbReference>
<evidence type="ECO:0000256" key="3">
    <source>
        <dbReference type="ARBA" id="ARBA00023163"/>
    </source>
</evidence>
<dbReference type="Gene3D" id="1.10.10.60">
    <property type="entry name" value="Homeodomain-like"/>
    <property type="match status" value="1"/>
</dbReference>
<feature type="region of interest" description="Disordered" evidence="4">
    <location>
        <begin position="330"/>
        <end position="356"/>
    </location>
</feature>
<dbReference type="InterPro" id="IPR009057">
    <property type="entry name" value="Homeodomain-like_sf"/>
</dbReference>
<dbReference type="PANTHER" id="PTHR43130:SF3">
    <property type="entry name" value="HTH-TYPE TRANSCRIPTIONAL REGULATOR RV1931C"/>
    <property type="match status" value="1"/>
</dbReference>
<dbReference type="Gene3D" id="3.40.50.880">
    <property type="match status" value="1"/>
</dbReference>
<keyword evidence="7" id="KW-1185">Reference proteome</keyword>
<sequence>MTAAAVSSDLTMTKEPVSKTFVFYIVPEFTMLAFTSAIEALRLANAVMGEEVYRWRIVSVDGDPVRSSCGLSVSPDRSVAAERSSTRAERPNMIVVCTGWHVERTVDKSVAGWLRQSRNFGISVAGICTGAHILANAGMLAGSRCTIHWENLPIFRETFPSVIVSGGLIESDDDIHTCVGGTASFDMMLHFIEKDCGRRVALAICEQAIVDRIREPFERQPSPLRTLGSVNPLVLSAVQFMEDSIADQTDIAAVARHIKLSRRQMERLFARELATSPSRYLLELRLDRARLMLLQSSMAIIDVAVACGFVSGSHFAKCYKASHGVSPQQMRTQRPRSAYVPSLGRAGSRASLGRMV</sequence>
<accession>A0ABV2HR63</accession>
<dbReference type="InterPro" id="IPR029062">
    <property type="entry name" value="Class_I_gatase-like"/>
</dbReference>